<keyword evidence="4" id="KW-1185">Reference proteome</keyword>
<dbReference type="EMBL" id="MVBM01000002">
    <property type="protein sequence ID" value="OOK78206.1"/>
    <property type="molecule type" value="Genomic_DNA"/>
</dbReference>
<sequence length="92" mass="9375">MVELEPISDNAKVNEAVVRAGSPGSVVVPGSVGSAHDAGALTVNNPITAASAMTLPIYFRPITGTVCSVEAASKGNRAESRVQLTGYPLSHL</sequence>
<protein>
    <submittedName>
        <fullName evidence="2">Uncharacterized protein</fullName>
    </submittedName>
</protein>
<reference evidence="2 3" key="1">
    <citation type="submission" date="2017-02" db="EMBL/GenBank/DDBJ databases">
        <title>Complete genome sequences of Mycobacterium kansasii strains isolated from rhesus macaques.</title>
        <authorList>
            <person name="Panda A."/>
            <person name="Nagaraj S."/>
            <person name="Zhao X."/>
            <person name="Tettelin H."/>
            <person name="Detolla L.J."/>
        </authorList>
    </citation>
    <scope>NUCLEOTIDE SEQUENCE [LARGE SCALE GENOMIC DNA]</scope>
    <source>
        <strain evidence="2 3">11-3813</strain>
    </source>
</reference>
<evidence type="ECO:0000313" key="4">
    <source>
        <dbReference type="Proteomes" id="UP000516380"/>
    </source>
</evidence>
<organism evidence="2 3">
    <name type="scientific">Mycobacterium kansasii</name>
    <dbReference type="NCBI Taxonomy" id="1768"/>
    <lineage>
        <taxon>Bacteria</taxon>
        <taxon>Bacillati</taxon>
        <taxon>Actinomycetota</taxon>
        <taxon>Actinomycetes</taxon>
        <taxon>Mycobacteriales</taxon>
        <taxon>Mycobacteriaceae</taxon>
        <taxon>Mycobacterium</taxon>
    </lineage>
</organism>
<evidence type="ECO:0000313" key="2">
    <source>
        <dbReference type="EMBL" id="OOK78206.1"/>
    </source>
</evidence>
<dbReference type="Proteomes" id="UP000189229">
    <property type="component" value="Unassembled WGS sequence"/>
</dbReference>
<dbReference type="EMBL" id="AP023343">
    <property type="protein sequence ID" value="BCI85930.1"/>
    <property type="molecule type" value="Genomic_DNA"/>
</dbReference>
<evidence type="ECO:0000313" key="3">
    <source>
        <dbReference type="Proteomes" id="UP000189229"/>
    </source>
</evidence>
<dbReference type="Proteomes" id="UP000516380">
    <property type="component" value="Chromosome"/>
</dbReference>
<dbReference type="AlphaFoldDB" id="A0A1V3XHG2"/>
<evidence type="ECO:0000313" key="1">
    <source>
        <dbReference type="EMBL" id="BCI85930.1"/>
    </source>
</evidence>
<reference evidence="1 4" key="2">
    <citation type="submission" date="2020-07" db="EMBL/GenBank/DDBJ databases">
        <title>Mycobacterium kansasii (former subtype) with zoonotic potential isolated from diseased indoor pet cat, Japan.</title>
        <authorList>
            <person name="Fukano H."/>
            <person name="Terazono T."/>
            <person name="Hoshino Y."/>
        </authorList>
    </citation>
    <scope>NUCLEOTIDE SEQUENCE [LARGE SCALE GENOMIC DNA]</scope>
    <source>
        <strain evidence="1 4">Kuro-I</strain>
    </source>
</reference>
<name>A0A1V3XHG2_MYCKA</name>
<gene>
    <name evidence="2" type="ORF">BZL30_2844</name>
    <name evidence="1" type="ORF">NIIDMKKI_11360</name>
</gene>
<accession>A0A1V3XHG2</accession>
<proteinExistence type="predicted"/>